<dbReference type="EMBL" id="VUOC01000004">
    <property type="protein sequence ID" value="KAA2240160.1"/>
    <property type="molecule type" value="Genomic_DNA"/>
</dbReference>
<proteinExistence type="inferred from homology"/>
<dbReference type="NCBIfam" id="TIGR00027">
    <property type="entry name" value="mthyl_TIGR00027"/>
    <property type="match status" value="1"/>
</dbReference>
<dbReference type="InterPro" id="IPR011610">
    <property type="entry name" value="SAM_mthyl_Trfase_ML2640-like"/>
</dbReference>
<keyword evidence="4" id="KW-0949">S-adenosyl-L-methionine</keyword>
<dbReference type="PANTHER" id="PTHR43619:SF2">
    <property type="entry name" value="S-ADENOSYL-L-METHIONINE-DEPENDENT METHYLTRANSFERASES SUPERFAMILY PROTEIN"/>
    <property type="match status" value="1"/>
</dbReference>
<keyword evidence="3 5" id="KW-0808">Transferase</keyword>
<evidence type="ECO:0000256" key="2">
    <source>
        <dbReference type="ARBA" id="ARBA00022603"/>
    </source>
</evidence>
<dbReference type="Pfam" id="PF04072">
    <property type="entry name" value="LCM"/>
    <property type="match status" value="1"/>
</dbReference>
<keyword evidence="2 4" id="KW-0489">Methyltransferase</keyword>
<dbReference type="GO" id="GO:0008168">
    <property type="term" value="F:methyltransferase activity"/>
    <property type="evidence" value="ECO:0007669"/>
    <property type="project" value="UniProtKB-UniRule"/>
</dbReference>
<evidence type="ECO:0000313" key="5">
    <source>
        <dbReference type="EMBL" id="KAA2240160.1"/>
    </source>
</evidence>
<evidence type="ECO:0000256" key="1">
    <source>
        <dbReference type="ARBA" id="ARBA00008138"/>
    </source>
</evidence>
<name>A0A5B2VNA6_9BACT</name>
<dbReference type="SUPFAM" id="SSF53335">
    <property type="entry name" value="S-adenosyl-L-methionine-dependent methyltransferases"/>
    <property type="match status" value="1"/>
</dbReference>
<evidence type="ECO:0000313" key="6">
    <source>
        <dbReference type="Proteomes" id="UP000324611"/>
    </source>
</evidence>
<comment type="caution">
    <text evidence="5">The sequence shown here is derived from an EMBL/GenBank/DDBJ whole genome shotgun (WGS) entry which is preliminary data.</text>
</comment>
<comment type="similarity">
    <text evidence="1 4">Belongs to the UPF0677 family.</text>
</comment>
<dbReference type="GO" id="GO:0032259">
    <property type="term" value="P:methylation"/>
    <property type="evidence" value="ECO:0007669"/>
    <property type="project" value="UniProtKB-KW"/>
</dbReference>
<dbReference type="PANTHER" id="PTHR43619">
    <property type="entry name" value="S-ADENOSYL-L-METHIONINE-DEPENDENT METHYLTRANSFERASE YKTD-RELATED"/>
    <property type="match status" value="1"/>
</dbReference>
<dbReference type="Proteomes" id="UP000324611">
    <property type="component" value="Unassembled WGS sequence"/>
</dbReference>
<dbReference type="InterPro" id="IPR029063">
    <property type="entry name" value="SAM-dependent_MTases_sf"/>
</dbReference>
<accession>A0A5B2VNA6</accession>
<dbReference type="InterPro" id="IPR007213">
    <property type="entry name" value="Ppm1/Ppm2/Tcmp"/>
</dbReference>
<dbReference type="RefSeq" id="WP_149841338.1">
    <property type="nucleotide sequence ID" value="NZ_VUOC01000004.1"/>
</dbReference>
<reference evidence="5 6" key="2">
    <citation type="submission" date="2019-09" db="EMBL/GenBank/DDBJ databases">
        <authorList>
            <person name="Jin C."/>
        </authorList>
    </citation>
    <scope>NUCLEOTIDE SEQUENCE [LARGE SCALE GENOMIC DNA]</scope>
    <source>
        <strain evidence="5 6">BN140078</strain>
    </source>
</reference>
<sequence length="312" mass="35781">MHPADASKMAVYKAFNRAIASNSPIDKRLFHDPYATAFLTPSLRLVIWLHRLPLFHRFAYWYIEKLYPGTLTSGAARTRLIDELTVNTIRDHAVNQVVILGAEFDCRAHRLQREESVQFVEVDHPYIQKIKKDILAALPQLPVKPIDYIPMDLRLQLPDEVIPELLLRPHYRTLFIWESVTNSLTGTTGMRMFRYLQGFPAGTRLIFTYVDKGVLENPGIFIGATSMTRLLRKSNDFWSLGISPADIRSFLTSYNMELLEDIGTDEYRRRFFGPRADKMKGYEWYRVAVAVVKAKPEVYDTGYPSTAGGSGQ</sequence>
<organism evidence="5 6">
    <name type="scientific">Chitinophaga agrisoli</name>
    <dbReference type="NCBI Taxonomy" id="2607653"/>
    <lineage>
        <taxon>Bacteria</taxon>
        <taxon>Pseudomonadati</taxon>
        <taxon>Bacteroidota</taxon>
        <taxon>Chitinophagia</taxon>
        <taxon>Chitinophagales</taxon>
        <taxon>Chitinophagaceae</taxon>
        <taxon>Chitinophaga</taxon>
    </lineage>
</organism>
<reference evidence="5 6" key="1">
    <citation type="submission" date="2019-09" db="EMBL/GenBank/DDBJ databases">
        <title>Chitinophaga ginsengihumi sp. nov., isolated from soil of ginseng rhizosphere.</title>
        <authorList>
            <person name="Lee J."/>
        </authorList>
    </citation>
    <scope>NUCLEOTIDE SEQUENCE [LARGE SCALE GENOMIC DNA]</scope>
    <source>
        <strain evidence="5 6">BN140078</strain>
    </source>
</reference>
<gene>
    <name evidence="5" type="ORF">F0L74_28750</name>
</gene>
<comment type="function">
    <text evidence="4">Exhibits S-adenosyl-L-methionine-dependent methyltransferase activity.</text>
</comment>
<protein>
    <recommendedName>
        <fullName evidence="4">S-adenosyl-L-methionine-dependent methyltransferase</fullName>
        <ecNumber evidence="4">2.1.1.-</ecNumber>
    </recommendedName>
</protein>
<evidence type="ECO:0000256" key="3">
    <source>
        <dbReference type="ARBA" id="ARBA00022679"/>
    </source>
</evidence>
<dbReference type="AlphaFoldDB" id="A0A5B2VNA6"/>
<dbReference type="Gene3D" id="3.40.50.150">
    <property type="entry name" value="Vaccinia Virus protein VP39"/>
    <property type="match status" value="1"/>
</dbReference>
<dbReference type="EC" id="2.1.1.-" evidence="4"/>
<evidence type="ECO:0000256" key="4">
    <source>
        <dbReference type="RuleBase" id="RU362030"/>
    </source>
</evidence>
<keyword evidence="6" id="KW-1185">Reference proteome</keyword>